<dbReference type="PANTHER" id="PTHR10978">
    <property type="entry name" value="SUCCINATE DEHYDROGENASE CYTOCHROME B560 SUBUNIT"/>
    <property type="match status" value="1"/>
</dbReference>
<evidence type="ECO:0000256" key="8">
    <source>
        <dbReference type="ARBA" id="ARBA00022989"/>
    </source>
</evidence>
<feature type="transmembrane region" description="Helical" evidence="13">
    <location>
        <begin position="70"/>
        <end position="89"/>
    </location>
</feature>
<evidence type="ECO:0000256" key="3">
    <source>
        <dbReference type="ARBA" id="ARBA00007244"/>
    </source>
</evidence>
<dbReference type="PIRSF" id="PIRSF000178">
    <property type="entry name" value="SDH_cyt_b560"/>
    <property type="match status" value="1"/>
</dbReference>
<evidence type="ECO:0000256" key="1">
    <source>
        <dbReference type="ARBA" id="ARBA00004050"/>
    </source>
</evidence>
<keyword evidence="7 12" id="KW-0479">Metal-binding</keyword>
<accession>A0A058ZK73</accession>
<dbReference type="Pfam" id="PF01127">
    <property type="entry name" value="Sdh_cyt"/>
    <property type="match status" value="1"/>
</dbReference>
<comment type="caution">
    <text evidence="14">The sequence shown here is derived from an EMBL/GenBank/DDBJ whole genome shotgun (WGS) entry which is preliminary data.</text>
</comment>
<dbReference type="Gene3D" id="1.20.1300.10">
    <property type="entry name" value="Fumarate reductase/succinate dehydrogenase, transmembrane subunit"/>
    <property type="match status" value="1"/>
</dbReference>
<name>A0A058ZK73_9RHOB</name>
<dbReference type="GO" id="GO:0009055">
    <property type="term" value="F:electron transfer activity"/>
    <property type="evidence" value="ECO:0007669"/>
    <property type="project" value="InterPro"/>
</dbReference>
<evidence type="ECO:0000256" key="9">
    <source>
        <dbReference type="ARBA" id="ARBA00023004"/>
    </source>
</evidence>
<dbReference type="GO" id="GO:0046872">
    <property type="term" value="F:metal ion binding"/>
    <property type="evidence" value="ECO:0007669"/>
    <property type="project" value="UniProtKB-KW"/>
</dbReference>
<dbReference type="NCBIfam" id="TIGR02970">
    <property type="entry name" value="succ_dehyd_cytB"/>
    <property type="match status" value="1"/>
</dbReference>
<dbReference type="CDD" id="cd03499">
    <property type="entry name" value="SQR_TypeC_SdhC"/>
    <property type="match status" value="1"/>
</dbReference>
<dbReference type="GO" id="GO:0016020">
    <property type="term" value="C:membrane"/>
    <property type="evidence" value="ECO:0007669"/>
    <property type="project" value="UniProtKB-SubCell"/>
</dbReference>
<dbReference type="EMBL" id="AQQY01000007">
    <property type="protein sequence ID" value="KCV81610.1"/>
    <property type="molecule type" value="Genomic_DNA"/>
</dbReference>
<protein>
    <recommendedName>
        <fullName evidence="4">Succinate dehydrogenase cytochrome b556 subunit</fullName>
    </recommendedName>
</protein>
<dbReference type="STRING" id="1461693.ATO10_11877"/>
<dbReference type="InterPro" id="IPR000701">
    <property type="entry name" value="SuccDH_FuR_B_TM-su"/>
</dbReference>
<feature type="binding site" description="axial binding residue" evidence="12">
    <location>
        <position position="86"/>
    </location>
    <ligand>
        <name>heme</name>
        <dbReference type="ChEBI" id="CHEBI:30413"/>
        <note>ligand shared with second transmembrane subunit</note>
    </ligand>
    <ligandPart>
        <name>Fe</name>
        <dbReference type="ChEBI" id="CHEBI:18248"/>
    </ligandPart>
</feature>
<comment type="cofactor">
    <cofactor evidence="12">
        <name>heme</name>
        <dbReference type="ChEBI" id="CHEBI:30413"/>
    </cofactor>
    <text evidence="12">The heme is bound between the two transmembrane subunits.</text>
</comment>
<gene>
    <name evidence="14" type="ORF">ATO10_11877</name>
</gene>
<dbReference type="InterPro" id="IPR014314">
    <property type="entry name" value="Succ_DH_cytb556"/>
</dbReference>
<reference evidence="14 15" key="1">
    <citation type="submission" date="2013-04" db="EMBL/GenBank/DDBJ databases">
        <title>Shimia sp. 22II-S11-Z10 Genome Sequencing.</title>
        <authorList>
            <person name="Lai Q."/>
            <person name="Li G."/>
            <person name="Shao Z."/>
        </authorList>
    </citation>
    <scope>NUCLEOTIDE SEQUENCE [LARGE SCALE GENOMIC DNA]</scope>
    <source>
        <strain evidence="15">22II-S11-Z10</strain>
    </source>
</reference>
<dbReference type="GO" id="GO:0006099">
    <property type="term" value="P:tricarboxylic acid cycle"/>
    <property type="evidence" value="ECO:0007669"/>
    <property type="project" value="InterPro"/>
</dbReference>
<dbReference type="SUPFAM" id="SSF81343">
    <property type="entry name" value="Fumarate reductase respiratory complex transmembrane subunits"/>
    <property type="match status" value="1"/>
</dbReference>
<feature type="transmembrane region" description="Helical" evidence="13">
    <location>
        <begin position="110"/>
        <end position="131"/>
    </location>
</feature>
<evidence type="ECO:0000256" key="4">
    <source>
        <dbReference type="ARBA" id="ARBA00020076"/>
    </source>
</evidence>
<evidence type="ECO:0000256" key="11">
    <source>
        <dbReference type="ARBA" id="ARBA00025912"/>
    </source>
</evidence>
<dbReference type="PATRIC" id="fig|1461693.3.peg.2409"/>
<evidence type="ECO:0000256" key="13">
    <source>
        <dbReference type="SAM" id="Phobius"/>
    </source>
</evidence>
<dbReference type="RefSeq" id="WP_035251748.1">
    <property type="nucleotide sequence ID" value="NZ_AQQY01000007.1"/>
</dbReference>
<evidence type="ECO:0000256" key="10">
    <source>
        <dbReference type="ARBA" id="ARBA00023136"/>
    </source>
</evidence>
<dbReference type="Proteomes" id="UP000024836">
    <property type="component" value="Unassembled WGS sequence"/>
</dbReference>
<evidence type="ECO:0000313" key="14">
    <source>
        <dbReference type="EMBL" id="KCV81610.1"/>
    </source>
</evidence>
<organism evidence="14 15">
    <name type="scientific">Actibacterium atlanticum</name>
    <dbReference type="NCBI Taxonomy" id="1461693"/>
    <lineage>
        <taxon>Bacteria</taxon>
        <taxon>Pseudomonadati</taxon>
        <taxon>Pseudomonadota</taxon>
        <taxon>Alphaproteobacteria</taxon>
        <taxon>Rhodobacterales</taxon>
        <taxon>Roseobacteraceae</taxon>
        <taxon>Actibacterium</taxon>
    </lineage>
</organism>
<dbReference type="eggNOG" id="COG2009">
    <property type="taxonomic scope" value="Bacteria"/>
</dbReference>
<evidence type="ECO:0000256" key="12">
    <source>
        <dbReference type="PIRSR" id="PIRSR000178-1"/>
    </source>
</evidence>
<comment type="subunit">
    <text evidence="11">Part of an enzyme complex containing four subunits: a flavoprotein, an iron-sulfur protein, plus two membrane-anchoring proteins, SdhC and SdhD. The complex can form homotrimers.</text>
</comment>
<keyword evidence="5 12" id="KW-0349">Heme</keyword>
<keyword evidence="15" id="KW-1185">Reference proteome</keyword>
<dbReference type="PANTHER" id="PTHR10978:SF5">
    <property type="entry name" value="SUCCINATE DEHYDROGENASE CYTOCHROME B560 SUBUNIT, MITOCHONDRIAL"/>
    <property type="match status" value="1"/>
</dbReference>
<keyword evidence="8 13" id="KW-1133">Transmembrane helix</keyword>
<comment type="subcellular location">
    <subcellularLocation>
        <location evidence="2">Membrane</location>
    </subcellularLocation>
</comment>
<evidence type="ECO:0000256" key="6">
    <source>
        <dbReference type="ARBA" id="ARBA00022692"/>
    </source>
</evidence>
<evidence type="ECO:0000256" key="5">
    <source>
        <dbReference type="ARBA" id="ARBA00022617"/>
    </source>
</evidence>
<sequence>MADVNRGNRPLSPFMIGPYYRPQITSISSIMVRITAIASYGVVVLAIIWLLAAATSDAAFGFVDGVLRSWFGDLLLFLFSWALWYHMLGRLRHVIWDFGYCLDLEISKKMGWGMFIGATVLAVLTAIIMAMGSA</sequence>
<comment type="similarity">
    <text evidence="3">Belongs to the cytochrome b560 family.</text>
</comment>
<dbReference type="InterPro" id="IPR034804">
    <property type="entry name" value="SQR/QFR_C/D"/>
</dbReference>
<keyword evidence="10 13" id="KW-0472">Membrane</keyword>
<feature type="transmembrane region" description="Helical" evidence="13">
    <location>
        <begin position="30"/>
        <end position="50"/>
    </location>
</feature>
<dbReference type="OrthoDB" id="9799441at2"/>
<keyword evidence="9 12" id="KW-0408">Iron</keyword>
<evidence type="ECO:0000313" key="15">
    <source>
        <dbReference type="Proteomes" id="UP000024836"/>
    </source>
</evidence>
<evidence type="ECO:0000256" key="2">
    <source>
        <dbReference type="ARBA" id="ARBA00004370"/>
    </source>
</evidence>
<evidence type="ECO:0000256" key="7">
    <source>
        <dbReference type="ARBA" id="ARBA00022723"/>
    </source>
</evidence>
<dbReference type="AlphaFoldDB" id="A0A058ZK73"/>
<comment type="function">
    <text evidence="1">Membrane-anchoring subunit of succinate dehydrogenase (SDH).</text>
</comment>
<proteinExistence type="inferred from homology"/>
<keyword evidence="6 13" id="KW-0812">Transmembrane</keyword>